<comment type="caution">
    <text evidence="1">The sequence shown here is derived from an EMBL/GenBank/DDBJ whole genome shotgun (WGS) entry which is preliminary data.</text>
</comment>
<gene>
    <name evidence="1" type="ORF">P43SY_010585</name>
</gene>
<dbReference type="AlphaFoldDB" id="A0AAD5Q023"/>
<name>A0AAD5Q023_PYTIN</name>
<evidence type="ECO:0000313" key="1">
    <source>
        <dbReference type="EMBL" id="KAJ0389025.1"/>
    </source>
</evidence>
<protein>
    <submittedName>
        <fullName evidence="1">Uncharacterized protein</fullName>
    </submittedName>
</protein>
<proteinExistence type="predicted"/>
<organism evidence="1 2">
    <name type="scientific">Pythium insidiosum</name>
    <name type="common">Pythiosis disease agent</name>
    <dbReference type="NCBI Taxonomy" id="114742"/>
    <lineage>
        <taxon>Eukaryota</taxon>
        <taxon>Sar</taxon>
        <taxon>Stramenopiles</taxon>
        <taxon>Oomycota</taxon>
        <taxon>Peronosporomycetes</taxon>
        <taxon>Pythiales</taxon>
        <taxon>Pythiaceae</taxon>
        <taxon>Pythium</taxon>
    </lineage>
</organism>
<dbReference type="Proteomes" id="UP001209570">
    <property type="component" value="Unassembled WGS sequence"/>
</dbReference>
<reference evidence="1" key="1">
    <citation type="submission" date="2021-12" db="EMBL/GenBank/DDBJ databases">
        <title>Prjna785345.</title>
        <authorList>
            <person name="Rujirawat T."/>
            <person name="Krajaejun T."/>
        </authorList>
    </citation>
    <scope>NUCLEOTIDE SEQUENCE</scope>
    <source>
        <strain evidence="1">Pi057C3</strain>
    </source>
</reference>
<keyword evidence="2" id="KW-1185">Reference proteome</keyword>
<sequence>MMLAIVLDSYAAICEESAAINANVSFRRTFSNIFYDVLLRVTGKSRIYSSMAVVVSDHKQARGPPRAARDVVFQGRIIPFVLEAVLTARLEKASATLDKLTPARLKELFPGAAISEQEAIQTLQFLIAGPERRSIPG</sequence>
<accession>A0AAD5Q023</accession>
<evidence type="ECO:0000313" key="2">
    <source>
        <dbReference type="Proteomes" id="UP001209570"/>
    </source>
</evidence>
<dbReference type="EMBL" id="JAKCXM010005210">
    <property type="protein sequence ID" value="KAJ0389025.1"/>
    <property type="molecule type" value="Genomic_DNA"/>
</dbReference>